<dbReference type="PANTHER" id="PTHR24056">
    <property type="entry name" value="CELL DIVISION PROTEIN KINASE"/>
    <property type="match status" value="1"/>
</dbReference>
<dbReference type="Proteomes" id="UP000315496">
    <property type="component" value="Chromosome 1"/>
</dbReference>
<dbReference type="InterPro" id="IPR050108">
    <property type="entry name" value="CDK"/>
</dbReference>
<evidence type="ECO:0000259" key="5">
    <source>
        <dbReference type="PROSITE" id="PS50011"/>
    </source>
</evidence>
<dbReference type="CDD" id="cd00180">
    <property type="entry name" value="PKc"/>
    <property type="match status" value="1"/>
</dbReference>
<dbReference type="InterPro" id="IPR008271">
    <property type="entry name" value="Ser/Thr_kinase_AS"/>
</dbReference>
<dbReference type="VEuPathDB" id="GiardiaDB:GMRT_11008"/>
<proteinExistence type="inferred from homology"/>
<sequence>MEAYELDKTASGFLGAGTYGVILKGVRKADGVEVALKFVGLSEAFDVLSFRESLILSFLATTTRDGPVRNPAVELLDFFRIPSESIPEKLSMKASSKAPFSAALVLVMPLYAHDCERVRMRNLMSDFSFTQFITYWRSLITSLHTLHRLGVVHRDIKPSNILLGRDGFARFADLGMARFCPLVATLETLHAGVSFEGARYGPAASKARGTLLYRPPEGVFCCEQFLRLHQDFYERIDEAECPTSPLSLDGLADAYALGLVLLESVVSRVIFYLPLLPNASGLYRHYMCLLMLRTYRRDIKTMFDTFATACGLRLRPAISEDEYLQALKAFLVETLLPIVSDDEAVRLVDEALAGASPNLSETVLTCLAIRFGRTSHEAALKEFASLIGKALSTNVLERCTSAQLARARLLKADSSNAMHVLGGTSTLGASGDPAFKRTYELDCSCFGDSKFLVNLGRLFQQPTLGELTRVVRLQTNAPCSLLAAMEHVKVPTTASATSSATTVGPCRSVKR</sequence>
<dbReference type="Pfam" id="PF00069">
    <property type="entry name" value="Pkinase"/>
    <property type="match status" value="1"/>
</dbReference>
<feature type="binding site" evidence="4">
    <location>
        <position position="37"/>
    </location>
    <ligand>
        <name>ATP</name>
        <dbReference type="ChEBI" id="CHEBI:30616"/>
    </ligand>
</feature>
<keyword evidence="3 4" id="KW-0067">ATP-binding</keyword>
<dbReference type="GO" id="GO:0004674">
    <property type="term" value="F:protein serine/threonine kinase activity"/>
    <property type="evidence" value="ECO:0007669"/>
    <property type="project" value="TreeGrafter"/>
</dbReference>
<dbReference type="PANTHER" id="PTHR24056:SF400">
    <property type="entry name" value="KINASE, PUTATIVE-RELATED"/>
    <property type="match status" value="1"/>
</dbReference>
<keyword evidence="2 4" id="KW-0547">Nucleotide-binding</keyword>
<evidence type="ECO:0000313" key="6">
    <source>
        <dbReference type="EMBL" id="TNJ29305.1"/>
    </source>
</evidence>
<dbReference type="InterPro" id="IPR000719">
    <property type="entry name" value="Prot_kinase_dom"/>
</dbReference>
<gene>
    <name evidence="6" type="ORF">GMRT_11008</name>
</gene>
<dbReference type="GO" id="GO:0005524">
    <property type="term" value="F:ATP binding"/>
    <property type="evidence" value="ECO:0007669"/>
    <property type="project" value="UniProtKB-UniRule"/>
</dbReference>
<evidence type="ECO:0000313" key="7">
    <source>
        <dbReference type="Proteomes" id="UP000315496"/>
    </source>
</evidence>
<dbReference type="PROSITE" id="PS00108">
    <property type="entry name" value="PROTEIN_KINASE_ST"/>
    <property type="match status" value="1"/>
</dbReference>
<comment type="caution">
    <text evidence="6">The sequence shown here is derived from an EMBL/GenBank/DDBJ whole genome shotgun (WGS) entry which is preliminary data.</text>
</comment>
<organism evidence="6 7">
    <name type="scientific">Giardia muris</name>
    <dbReference type="NCBI Taxonomy" id="5742"/>
    <lineage>
        <taxon>Eukaryota</taxon>
        <taxon>Metamonada</taxon>
        <taxon>Diplomonadida</taxon>
        <taxon>Hexamitidae</taxon>
        <taxon>Giardiinae</taxon>
        <taxon>Giardia</taxon>
    </lineage>
</organism>
<comment type="similarity">
    <text evidence="1">Belongs to the protein kinase superfamily. CMGC Ser/Thr protein kinase family. CDC2/CDKX subfamily.</text>
</comment>
<dbReference type="PROSITE" id="PS00107">
    <property type="entry name" value="PROTEIN_KINASE_ATP"/>
    <property type="match status" value="1"/>
</dbReference>
<evidence type="ECO:0000256" key="2">
    <source>
        <dbReference type="ARBA" id="ARBA00022741"/>
    </source>
</evidence>
<keyword evidence="7" id="KW-1185">Reference proteome</keyword>
<evidence type="ECO:0000256" key="1">
    <source>
        <dbReference type="ARBA" id="ARBA00006485"/>
    </source>
</evidence>
<dbReference type="GO" id="GO:0005634">
    <property type="term" value="C:nucleus"/>
    <property type="evidence" value="ECO:0007669"/>
    <property type="project" value="TreeGrafter"/>
</dbReference>
<dbReference type="AlphaFoldDB" id="A0A4Z1SWT2"/>
<feature type="domain" description="Protein kinase" evidence="5">
    <location>
        <begin position="8"/>
        <end position="410"/>
    </location>
</feature>
<name>A0A4Z1SWT2_GIAMU</name>
<evidence type="ECO:0000256" key="3">
    <source>
        <dbReference type="ARBA" id="ARBA00022840"/>
    </source>
</evidence>
<evidence type="ECO:0000256" key="4">
    <source>
        <dbReference type="PROSITE-ProRule" id="PRU10141"/>
    </source>
</evidence>
<keyword evidence="6" id="KW-0808">Transferase</keyword>
<dbReference type="SMART" id="SM00220">
    <property type="entry name" value="S_TKc"/>
    <property type="match status" value="1"/>
</dbReference>
<dbReference type="OrthoDB" id="4062651at2759"/>
<keyword evidence="6" id="KW-0418">Kinase</keyword>
<protein>
    <submittedName>
        <fullName evidence="6">Kinase, CMGC CDK</fullName>
    </submittedName>
</protein>
<reference evidence="6 7" key="1">
    <citation type="submission" date="2019-05" db="EMBL/GenBank/DDBJ databases">
        <title>The compact genome of Giardia muris reveals important steps in the evolution of intestinal protozoan parasites.</title>
        <authorList>
            <person name="Xu F."/>
            <person name="Jimenez-Gonzalez A."/>
            <person name="Einarsson E."/>
            <person name="Astvaldsson A."/>
            <person name="Peirasmaki D."/>
            <person name="Eckmann L."/>
            <person name="Andersson J.O."/>
            <person name="Svard S.G."/>
            <person name="Jerlstrom-Hultqvist J."/>
        </authorList>
    </citation>
    <scope>NUCLEOTIDE SEQUENCE [LARGE SCALE GENOMIC DNA]</scope>
    <source>
        <strain evidence="6 7">Roberts-Thomson</strain>
    </source>
</reference>
<dbReference type="InterPro" id="IPR017441">
    <property type="entry name" value="Protein_kinase_ATP_BS"/>
</dbReference>
<dbReference type="PROSITE" id="PS50011">
    <property type="entry name" value="PROTEIN_KINASE_DOM"/>
    <property type="match status" value="1"/>
</dbReference>
<dbReference type="Gene3D" id="1.10.510.10">
    <property type="entry name" value="Transferase(Phosphotransferase) domain 1"/>
    <property type="match status" value="1"/>
</dbReference>
<dbReference type="SUPFAM" id="SSF56112">
    <property type="entry name" value="Protein kinase-like (PK-like)"/>
    <property type="match status" value="1"/>
</dbReference>
<dbReference type="Gene3D" id="3.30.200.20">
    <property type="entry name" value="Phosphorylase Kinase, domain 1"/>
    <property type="match status" value="1"/>
</dbReference>
<dbReference type="InterPro" id="IPR011009">
    <property type="entry name" value="Kinase-like_dom_sf"/>
</dbReference>
<dbReference type="EMBL" id="VDLU01000001">
    <property type="protein sequence ID" value="TNJ29305.1"/>
    <property type="molecule type" value="Genomic_DNA"/>
</dbReference>
<accession>A0A4Z1SWT2</accession>